<dbReference type="PANTHER" id="PTHR32071">
    <property type="entry name" value="TRANSCRIPTIONAL REGULATORY PROTEIN"/>
    <property type="match status" value="1"/>
</dbReference>
<dbReference type="CDD" id="cd00009">
    <property type="entry name" value="AAA"/>
    <property type="match status" value="1"/>
</dbReference>
<evidence type="ECO:0000313" key="8">
    <source>
        <dbReference type="Proteomes" id="UP000280188"/>
    </source>
</evidence>
<evidence type="ECO:0000256" key="2">
    <source>
        <dbReference type="ARBA" id="ARBA00022840"/>
    </source>
</evidence>
<dbReference type="InterPro" id="IPR009057">
    <property type="entry name" value="Homeodomain-like_sf"/>
</dbReference>
<keyword evidence="3" id="KW-0805">Transcription regulation</keyword>
<proteinExistence type="predicted"/>
<evidence type="ECO:0000256" key="4">
    <source>
        <dbReference type="ARBA" id="ARBA00023125"/>
    </source>
</evidence>
<evidence type="ECO:0000256" key="5">
    <source>
        <dbReference type="ARBA" id="ARBA00023163"/>
    </source>
</evidence>
<dbReference type="InterPro" id="IPR058031">
    <property type="entry name" value="AAA_lid_NorR"/>
</dbReference>
<dbReference type="Pfam" id="PF25601">
    <property type="entry name" value="AAA_lid_14"/>
    <property type="match status" value="1"/>
</dbReference>
<dbReference type="PROSITE" id="PS00676">
    <property type="entry name" value="SIGMA54_INTERACT_2"/>
    <property type="match status" value="1"/>
</dbReference>
<keyword evidence="1" id="KW-0547">Nucleotide-binding</keyword>
<dbReference type="FunFam" id="3.40.50.300:FF:000006">
    <property type="entry name" value="DNA-binding transcriptional regulator NtrC"/>
    <property type="match status" value="1"/>
</dbReference>
<dbReference type="Gene3D" id="1.10.10.60">
    <property type="entry name" value="Homeodomain-like"/>
    <property type="match status" value="1"/>
</dbReference>
<dbReference type="InterPro" id="IPR027417">
    <property type="entry name" value="P-loop_NTPase"/>
</dbReference>
<dbReference type="AlphaFoldDB" id="A0A2Z6IKM5"/>
<dbReference type="InterPro" id="IPR025944">
    <property type="entry name" value="Sigma_54_int_dom_CS"/>
</dbReference>
<dbReference type="SUPFAM" id="SSF52540">
    <property type="entry name" value="P-loop containing nucleoside triphosphate hydrolases"/>
    <property type="match status" value="1"/>
</dbReference>
<dbReference type="PROSITE" id="PS50045">
    <property type="entry name" value="SIGMA54_INTERACT_4"/>
    <property type="match status" value="1"/>
</dbReference>
<dbReference type="Pfam" id="PF00158">
    <property type="entry name" value="Sigma54_activat"/>
    <property type="match status" value="1"/>
</dbReference>
<dbReference type="KEGG" id="afj:AFERRID_21740"/>
<dbReference type="InterPro" id="IPR002078">
    <property type="entry name" value="Sigma_54_int"/>
</dbReference>
<keyword evidence="4" id="KW-0238">DNA-binding</keyword>
<dbReference type="Proteomes" id="UP000280188">
    <property type="component" value="Chromosome"/>
</dbReference>
<name>A0A2Z6IKM5_ACIFI</name>
<evidence type="ECO:0000313" key="7">
    <source>
        <dbReference type="EMBL" id="BBF65956.1"/>
    </source>
</evidence>
<dbReference type="Gene3D" id="1.10.8.60">
    <property type="match status" value="1"/>
</dbReference>
<dbReference type="PROSITE" id="PS00688">
    <property type="entry name" value="SIGMA54_INTERACT_3"/>
    <property type="match status" value="1"/>
</dbReference>
<dbReference type="GO" id="GO:0005524">
    <property type="term" value="F:ATP binding"/>
    <property type="evidence" value="ECO:0007669"/>
    <property type="project" value="UniProtKB-KW"/>
</dbReference>
<keyword evidence="8" id="KW-1185">Reference proteome</keyword>
<evidence type="ECO:0000256" key="3">
    <source>
        <dbReference type="ARBA" id="ARBA00023015"/>
    </source>
</evidence>
<accession>A0A2Z6IKM5</accession>
<evidence type="ECO:0000259" key="6">
    <source>
        <dbReference type="PROSITE" id="PS50045"/>
    </source>
</evidence>
<feature type="domain" description="Sigma-54 factor interaction" evidence="6">
    <location>
        <begin position="148"/>
        <end position="374"/>
    </location>
</feature>
<dbReference type="InterPro" id="IPR025943">
    <property type="entry name" value="Sigma_54_int_dom_ATP-bd_2"/>
</dbReference>
<evidence type="ECO:0000256" key="1">
    <source>
        <dbReference type="ARBA" id="ARBA00022741"/>
    </source>
</evidence>
<dbReference type="SMART" id="SM00382">
    <property type="entry name" value="AAA"/>
    <property type="match status" value="1"/>
</dbReference>
<protein>
    <submittedName>
        <fullName evidence="7">Transcriptional regulatory protein ZraR</fullName>
    </submittedName>
</protein>
<sequence length="469" mass="51825">MCPLHRSRVRVRGVWRRDMTDLLRQLRAEMTSLLDCFSAPAVLLCADYSVLAANQAYRRVFGDGKPLQGRRCYEIMEDAGYSCRQGGNHCPLDACQSSGTGQHVVHSNTSGNAQIDLYPIRNDSAKVVYFLELLTLVPQSTALPAPAMVGNSPAWRDVARLIRRAAPSDAAVLLLGESGTGKELAAAAVHQASHCRNGPFVAVDCSGLSETLFESELFGHEKGAFTGAHSRKTGLVEAADGGTLFLDEVGDIPLSLQVKLLRLLETGHFRRVGGVEPIRSQFRLVSATHRPLEKMVAEERFRQDLYYRLNTFPVTLPALRERLEDVPLLAEVILQRLPVARGLHLHADTLELLRRYNYPGNIRELRNILERAALLADDVWILPEHLPANLQHLPVQESGPAPSLTGRQPIPGVGEIIPLADLEAQYLRWARGNYGGDRRGLAQRLGVSERTLYRKLDALRSNTGHAIES</sequence>
<dbReference type="EMBL" id="AP018795">
    <property type="protein sequence ID" value="BBF65956.1"/>
    <property type="molecule type" value="Genomic_DNA"/>
</dbReference>
<keyword evidence="5" id="KW-0804">Transcription</keyword>
<dbReference type="GO" id="GO:0006355">
    <property type="term" value="P:regulation of DNA-templated transcription"/>
    <property type="evidence" value="ECO:0007669"/>
    <property type="project" value="InterPro"/>
</dbReference>
<gene>
    <name evidence="7" type="ORF">AFERRID_21740</name>
</gene>
<keyword evidence="2" id="KW-0067">ATP-binding</keyword>
<dbReference type="SUPFAM" id="SSF46689">
    <property type="entry name" value="Homeodomain-like"/>
    <property type="match status" value="1"/>
</dbReference>
<organism evidence="7 8">
    <name type="scientific">Acidithiobacillus ferridurans</name>
    <dbReference type="NCBI Taxonomy" id="1232575"/>
    <lineage>
        <taxon>Bacteria</taxon>
        <taxon>Pseudomonadati</taxon>
        <taxon>Pseudomonadota</taxon>
        <taxon>Acidithiobacillia</taxon>
        <taxon>Acidithiobacillales</taxon>
        <taxon>Acidithiobacillaceae</taxon>
        <taxon>Acidithiobacillus</taxon>
    </lineage>
</organism>
<dbReference type="GO" id="GO:0003677">
    <property type="term" value="F:DNA binding"/>
    <property type="evidence" value="ECO:0007669"/>
    <property type="project" value="UniProtKB-KW"/>
</dbReference>
<dbReference type="InterPro" id="IPR003593">
    <property type="entry name" value="AAA+_ATPase"/>
</dbReference>
<reference evidence="7 8" key="1">
    <citation type="journal article" date="2018" name="Microbiol. Resour. Announc.">
        <title>Complete Genome Sequence of Acidithiobacillus ferridurans JCM 18981.</title>
        <authorList>
            <person name="Miyauchi T."/>
            <person name="Kouzuma A."/>
            <person name="Abe T."/>
            <person name="Watanabe K."/>
        </authorList>
    </citation>
    <scope>NUCLEOTIDE SEQUENCE [LARGE SCALE GENOMIC DNA]</scope>
    <source>
        <strain evidence="8">ATCC 33020 / DSM 29468 / JCM 18981 / 11Fe</strain>
    </source>
</reference>
<dbReference type="Gene3D" id="3.40.50.300">
    <property type="entry name" value="P-loop containing nucleotide triphosphate hydrolases"/>
    <property type="match status" value="1"/>
</dbReference>